<gene>
    <name evidence="1" type="ORF">METZ01_LOCUS437722</name>
</gene>
<feature type="non-terminal residue" evidence="1">
    <location>
        <position position="67"/>
    </location>
</feature>
<sequence length="67" mass="7257">MQCSASTIHEYQTRLVKGHFTDGENGIEVAHLDCPESRVASIANWVDSLLLGTQALLNKAAPAYSNI</sequence>
<name>A0A382YQT8_9ZZZZ</name>
<dbReference type="EMBL" id="UINC01177302">
    <property type="protein sequence ID" value="SVD84868.1"/>
    <property type="molecule type" value="Genomic_DNA"/>
</dbReference>
<evidence type="ECO:0000313" key="1">
    <source>
        <dbReference type="EMBL" id="SVD84868.1"/>
    </source>
</evidence>
<reference evidence="1" key="1">
    <citation type="submission" date="2018-05" db="EMBL/GenBank/DDBJ databases">
        <authorList>
            <person name="Lanie J.A."/>
            <person name="Ng W.-L."/>
            <person name="Kazmierczak K.M."/>
            <person name="Andrzejewski T.M."/>
            <person name="Davidsen T.M."/>
            <person name="Wayne K.J."/>
            <person name="Tettelin H."/>
            <person name="Glass J.I."/>
            <person name="Rusch D."/>
            <person name="Podicherti R."/>
            <person name="Tsui H.-C.T."/>
            <person name="Winkler M.E."/>
        </authorList>
    </citation>
    <scope>NUCLEOTIDE SEQUENCE</scope>
</reference>
<proteinExistence type="predicted"/>
<protein>
    <submittedName>
        <fullName evidence="1">Uncharacterized protein</fullName>
    </submittedName>
</protein>
<accession>A0A382YQT8</accession>
<organism evidence="1">
    <name type="scientific">marine metagenome</name>
    <dbReference type="NCBI Taxonomy" id="408172"/>
    <lineage>
        <taxon>unclassified sequences</taxon>
        <taxon>metagenomes</taxon>
        <taxon>ecological metagenomes</taxon>
    </lineage>
</organism>
<dbReference type="AlphaFoldDB" id="A0A382YQT8"/>